<comment type="caution">
    <text evidence="1">The sequence shown here is derived from an EMBL/GenBank/DDBJ whole genome shotgun (WGS) entry which is preliminary data.</text>
</comment>
<organism evidence="1 2">
    <name type="scientific">Mucilaginibacter gilvus</name>
    <dbReference type="NCBI Taxonomy" id="2305909"/>
    <lineage>
        <taxon>Bacteria</taxon>
        <taxon>Pseudomonadati</taxon>
        <taxon>Bacteroidota</taxon>
        <taxon>Sphingobacteriia</taxon>
        <taxon>Sphingobacteriales</taxon>
        <taxon>Sphingobacteriaceae</taxon>
        <taxon>Mucilaginibacter</taxon>
    </lineage>
</organism>
<protein>
    <recommendedName>
        <fullName evidence="3">Lipocalin-like domain-containing protein</fullName>
    </recommendedName>
</protein>
<evidence type="ECO:0000313" key="1">
    <source>
        <dbReference type="EMBL" id="RWY47963.1"/>
    </source>
</evidence>
<dbReference type="Proteomes" id="UP000286701">
    <property type="component" value="Unassembled WGS sequence"/>
</dbReference>
<dbReference type="EMBL" id="SBIW01000012">
    <property type="protein sequence ID" value="RWY47963.1"/>
    <property type="molecule type" value="Genomic_DNA"/>
</dbReference>
<keyword evidence="2" id="KW-1185">Reference proteome</keyword>
<dbReference type="RefSeq" id="WP_128535858.1">
    <property type="nucleotide sequence ID" value="NZ_SBIW01000012.1"/>
</dbReference>
<name>A0A3S4Y5M4_9SPHI</name>
<sequence length="129" mass="14746">MNKISFVTGAVTIAIFCFSCGIKKAESKKFSIVGTWRYFSNSGNNGVKSYIDTVPNTINQYLIFYEKGELKGDYLPNGFYRLKRDTLIIKTTQNAILKYRCTFNENTLYISPAMICDEGCPIEKFMKQN</sequence>
<reference evidence="1 2" key="1">
    <citation type="submission" date="2019-01" db="EMBL/GenBank/DDBJ databases">
        <title>Mucilaginibacter antarcticum sp. nov., isolated from antarctic soil.</title>
        <authorList>
            <person name="Yan Y.-Q."/>
            <person name="Du Z.-J."/>
        </authorList>
    </citation>
    <scope>NUCLEOTIDE SEQUENCE [LARGE SCALE GENOMIC DNA]</scope>
    <source>
        <strain evidence="1 2">F01003</strain>
    </source>
</reference>
<dbReference type="AlphaFoldDB" id="A0A3S4Y5M4"/>
<evidence type="ECO:0008006" key="3">
    <source>
        <dbReference type="Google" id="ProtNLM"/>
    </source>
</evidence>
<dbReference type="OrthoDB" id="708275at2"/>
<gene>
    <name evidence="1" type="ORF">EPL05_20445</name>
</gene>
<proteinExistence type="predicted"/>
<accession>A0A3S4Y5M4</accession>
<evidence type="ECO:0000313" key="2">
    <source>
        <dbReference type="Proteomes" id="UP000286701"/>
    </source>
</evidence>